<evidence type="ECO:0000256" key="2">
    <source>
        <dbReference type="ARBA" id="ARBA00022723"/>
    </source>
</evidence>
<evidence type="ECO:0000313" key="6">
    <source>
        <dbReference type="EMBL" id="EPQ66329.1"/>
    </source>
</evidence>
<feature type="region of interest" description="Disordered" evidence="4">
    <location>
        <begin position="30"/>
        <end position="77"/>
    </location>
</feature>
<dbReference type="InterPro" id="IPR004910">
    <property type="entry name" value="Yippee/Mis18/Cereblon"/>
</dbReference>
<dbReference type="InterPro" id="IPR039058">
    <property type="entry name" value="Yippee_fam"/>
</dbReference>
<organism evidence="7">
    <name type="scientific">Blumeria graminis f. sp. tritici 96224</name>
    <dbReference type="NCBI Taxonomy" id="1268274"/>
    <lineage>
        <taxon>Eukaryota</taxon>
        <taxon>Fungi</taxon>
        <taxon>Dikarya</taxon>
        <taxon>Ascomycota</taxon>
        <taxon>Pezizomycotina</taxon>
        <taxon>Leotiomycetes</taxon>
        <taxon>Erysiphales</taxon>
        <taxon>Erysiphaceae</taxon>
        <taxon>Blumeria</taxon>
    </lineage>
</organism>
<dbReference type="PANTHER" id="PTHR13848">
    <property type="entry name" value="PROTEIN YIPPEE-LIKE CG15309-RELATED"/>
    <property type="match status" value="1"/>
</dbReference>
<evidence type="ECO:0000259" key="5">
    <source>
        <dbReference type="PROSITE" id="PS51792"/>
    </source>
</evidence>
<keyword evidence="3" id="KW-0862">Zinc</keyword>
<reference evidence="8" key="1">
    <citation type="journal article" date="2013" name="Nat. Genet.">
        <title>The wheat powdery mildew genome shows the unique evolution of an obligate biotroph.</title>
        <authorList>
            <person name="Wicker T."/>
            <person name="Oberhaensli S."/>
            <person name="Parlange F."/>
            <person name="Buchmann J.P."/>
            <person name="Shatalina M."/>
            <person name="Roffler S."/>
            <person name="Ben-David R."/>
            <person name="Dolezel J."/>
            <person name="Simkova H."/>
            <person name="Schulze-Lefert P."/>
            <person name="Spanu P.D."/>
            <person name="Bruggmann R."/>
            <person name="Amselem J."/>
            <person name="Quesneville H."/>
            <person name="Ver Loren van Themaat E."/>
            <person name="Paape T."/>
            <person name="Shimizu K.K."/>
            <person name="Keller B."/>
        </authorList>
    </citation>
    <scope>NUCLEOTIDE SEQUENCE [LARGE SCALE GENOMIC DNA]</scope>
    <source>
        <strain evidence="8">96224</strain>
    </source>
</reference>
<dbReference type="AlphaFoldDB" id="A0A061HQE0"/>
<accession>A0A061HQE0</accession>
<feature type="non-terminal residue" evidence="7">
    <location>
        <position position="294"/>
    </location>
</feature>
<dbReference type="GO" id="GO:0046872">
    <property type="term" value="F:metal ion binding"/>
    <property type="evidence" value="ECO:0007669"/>
    <property type="project" value="UniProtKB-KW"/>
</dbReference>
<feature type="compositionally biased region" description="Polar residues" evidence="4">
    <location>
        <begin position="43"/>
        <end position="64"/>
    </location>
</feature>
<reference evidence="6" key="2">
    <citation type="submission" date="2013-01" db="EMBL/GenBank/DDBJ databases">
        <title>The wheat powdery mildew genome reveals unique evolution of an obligate biotroph.</title>
        <authorList>
            <person name="Oberhaensli S."/>
            <person name="Wicker T."/>
            <person name="Keller B."/>
        </authorList>
    </citation>
    <scope>NUCLEOTIDE SEQUENCE</scope>
    <source>
        <strain evidence="6">96224</strain>
    </source>
</reference>
<reference evidence="7" key="3">
    <citation type="submission" date="2018-07" db="EMBL/GenBank/DDBJ databases">
        <authorList>
            <person name="Quirk P.G."/>
            <person name="Krulwich T.A."/>
        </authorList>
    </citation>
    <scope>NUCLEOTIDE SEQUENCE</scope>
    <source>
        <strain evidence="7">96224</strain>
    </source>
</reference>
<dbReference type="EMBL" id="UIGY01000024">
    <property type="protein sequence ID" value="SUZ08515.1"/>
    <property type="molecule type" value="Genomic_DNA"/>
</dbReference>
<dbReference type="InterPro" id="IPR034751">
    <property type="entry name" value="Yippee"/>
</dbReference>
<gene>
    <name evidence="6" type="ORF">BGT96224_A20312</name>
    <name evidence="7" type="ORF">BGT96224V2_LOCUS1693</name>
</gene>
<feature type="compositionally biased region" description="Low complexity" evidence="4">
    <location>
        <begin position="30"/>
        <end position="42"/>
    </location>
</feature>
<evidence type="ECO:0000256" key="1">
    <source>
        <dbReference type="ARBA" id="ARBA00005613"/>
    </source>
</evidence>
<proteinExistence type="inferred from homology"/>
<protein>
    <submittedName>
        <fullName evidence="7">BgtA-20312</fullName>
    </submittedName>
</protein>
<dbReference type="PROSITE" id="PS51792">
    <property type="entry name" value="YIPPEE"/>
    <property type="match status" value="1"/>
</dbReference>
<dbReference type="EMBL" id="KE374997">
    <property type="protein sequence ID" value="EPQ66329.1"/>
    <property type="molecule type" value="Genomic_DNA"/>
</dbReference>
<evidence type="ECO:0000256" key="3">
    <source>
        <dbReference type="ARBA" id="ARBA00022833"/>
    </source>
</evidence>
<keyword evidence="2" id="KW-0479">Metal-binding</keyword>
<dbReference type="OrthoDB" id="6407410at2759"/>
<feature type="region of interest" description="Disordered" evidence="4">
    <location>
        <begin position="275"/>
        <end position="294"/>
    </location>
</feature>
<sequence length="294" mass="32713">MATDSRPPFVTFLLPTIRFPFRQCHTSLANSSSTTLTSRSTSPFHSSDLTPNTSPSNSTVNIVPNTPLAPSISEPSNPTLTQLHPSTLRCLSCSTDFAFTTQILSKNFSGRLGRAYLVTPPHPPPFVPSFPPKPRPKAELVNTRTGRPTSRELLTGMHLVADVSCLICATVVGWKYLDAREDAQRYKIGKIILERERVCIGGCLEDEGRDQTRTSSYLRILKEGGEYQQSSVSNQESEIQFDSEDEEECESLFTGTWDRDVVARRRKAKLVQRIEAEKVPSPTNTELSPRVLMP</sequence>
<dbReference type="HOGENOM" id="CLU_043857_0_0_1"/>
<feature type="domain" description="Yippee" evidence="5">
    <location>
        <begin position="86"/>
        <end position="202"/>
    </location>
</feature>
<dbReference type="Proteomes" id="UP000053110">
    <property type="component" value="Unassembled WGS sequence"/>
</dbReference>
<name>A0A061HQE0_BLUGR</name>
<evidence type="ECO:0000256" key="4">
    <source>
        <dbReference type="SAM" id="MobiDB-lite"/>
    </source>
</evidence>
<evidence type="ECO:0000313" key="7">
    <source>
        <dbReference type="EMBL" id="SUZ08515.1"/>
    </source>
</evidence>
<comment type="similarity">
    <text evidence="1">Belongs to the yippee family.</text>
</comment>
<dbReference type="Pfam" id="PF03226">
    <property type="entry name" value="Yippee-Mis18"/>
    <property type="match status" value="1"/>
</dbReference>
<evidence type="ECO:0000313" key="8">
    <source>
        <dbReference type="Proteomes" id="UP000053110"/>
    </source>
</evidence>